<dbReference type="AlphaFoldDB" id="A0A318HT44"/>
<sequence length="64" mass="7467">MVVSWHMHDSVHGEVTIKGFFWGLIVLKKFMGWLLIARPTHENKVEKHVNLIQDKCNHRDQSGS</sequence>
<evidence type="ECO:0000313" key="3">
    <source>
        <dbReference type="Proteomes" id="UP000248314"/>
    </source>
</evidence>
<organism evidence="2 3">
    <name type="scientific">Hoylesella shahii DSM 15611 = JCM 12083</name>
    <dbReference type="NCBI Taxonomy" id="1122991"/>
    <lineage>
        <taxon>Bacteria</taxon>
        <taxon>Pseudomonadati</taxon>
        <taxon>Bacteroidota</taxon>
        <taxon>Bacteroidia</taxon>
        <taxon>Bacteroidales</taxon>
        <taxon>Prevotellaceae</taxon>
        <taxon>Hoylesella</taxon>
    </lineage>
</organism>
<name>A0A318HT44_9BACT</name>
<comment type="caution">
    <text evidence="2">The sequence shown here is derived from an EMBL/GenBank/DDBJ whole genome shotgun (WGS) entry which is preliminary data.</text>
</comment>
<dbReference type="Proteomes" id="UP000248314">
    <property type="component" value="Unassembled WGS sequence"/>
</dbReference>
<evidence type="ECO:0000313" key="2">
    <source>
        <dbReference type="EMBL" id="PXX21635.1"/>
    </source>
</evidence>
<reference evidence="2 3" key="1">
    <citation type="submission" date="2018-05" db="EMBL/GenBank/DDBJ databases">
        <title>Genomic Encyclopedia of Type Strains, Phase I: the one thousand microbial genomes (KMG-I) project.</title>
        <authorList>
            <person name="Kyrpides N."/>
        </authorList>
    </citation>
    <scope>NUCLEOTIDE SEQUENCE [LARGE SCALE GENOMIC DNA]</scope>
    <source>
        <strain evidence="2 3">DSM 15611</strain>
    </source>
</reference>
<keyword evidence="3" id="KW-1185">Reference proteome</keyword>
<protein>
    <submittedName>
        <fullName evidence="2">Uncharacterized protein</fullName>
    </submittedName>
</protein>
<keyword evidence="1" id="KW-0472">Membrane</keyword>
<accession>A0A318HT44</accession>
<evidence type="ECO:0000256" key="1">
    <source>
        <dbReference type="SAM" id="Phobius"/>
    </source>
</evidence>
<dbReference type="EMBL" id="QJJX01000017">
    <property type="protein sequence ID" value="PXX21635.1"/>
    <property type="molecule type" value="Genomic_DNA"/>
</dbReference>
<keyword evidence="1" id="KW-1133">Transmembrane helix</keyword>
<gene>
    <name evidence="2" type="ORF">EJ73_01621</name>
</gene>
<feature type="transmembrane region" description="Helical" evidence="1">
    <location>
        <begin position="20"/>
        <end position="37"/>
    </location>
</feature>
<proteinExistence type="predicted"/>
<keyword evidence="1" id="KW-0812">Transmembrane</keyword>